<proteinExistence type="predicted"/>
<dbReference type="InterPro" id="IPR036890">
    <property type="entry name" value="HATPase_C_sf"/>
</dbReference>
<sequence>MNLTSIGEVANWVTTLDDFVGKDQVQCPDFLRPFHLATLAMTCRKHGIQLGMTADTDDDEKGMRALVSYATRMGLWDAIEQPRPVQINDQPPAGRFHPVALLRDESTVEDTSSKIFEILGAQVRADKQSVNSLEIMAQEIIGNCYAHSEARGQNYGAVCAQTWPKAQLAQVVMCDAGIGIRASLMEREDYRQELTHRNSCEFATGYEVTSKPGRGHSGYGLTVAKQLMLQNGGAFLLVSGDEYYACIRGREDSGKIPVALDGTLVIFEWNTEVPLDIRAVYDSWPTPEGEDDDFLI</sequence>
<name>A0A5E5P2L9_9BURK</name>
<dbReference type="SUPFAM" id="SSF55874">
    <property type="entry name" value="ATPase domain of HSP90 chaperone/DNA topoisomerase II/histidine kinase"/>
    <property type="match status" value="1"/>
</dbReference>
<reference evidence="1 2" key="1">
    <citation type="submission" date="2019-08" db="EMBL/GenBank/DDBJ databases">
        <authorList>
            <person name="Peeters C."/>
        </authorList>
    </citation>
    <scope>NUCLEOTIDE SEQUENCE [LARGE SCALE GENOMIC DNA]</scope>
    <source>
        <strain evidence="1 2">LMG 18089</strain>
    </source>
</reference>
<evidence type="ECO:0000313" key="2">
    <source>
        <dbReference type="Proteomes" id="UP000364291"/>
    </source>
</evidence>
<dbReference type="OrthoDB" id="7060558at2"/>
<dbReference type="Gene3D" id="3.30.565.10">
    <property type="entry name" value="Histidine kinase-like ATPase, C-terminal domain"/>
    <property type="match status" value="1"/>
</dbReference>
<accession>A0A5E5P2L9</accession>
<gene>
    <name evidence="1" type="ORF">PAP18089_01631</name>
</gene>
<protein>
    <submittedName>
        <fullName evidence="1">Uncharacterized protein</fullName>
    </submittedName>
</protein>
<evidence type="ECO:0000313" key="1">
    <source>
        <dbReference type="EMBL" id="VVG70667.1"/>
    </source>
</evidence>
<organism evidence="1 2">
    <name type="scientific">Pandoraea apista</name>
    <dbReference type="NCBI Taxonomy" id="93218"/>
    <lineage>
        <taxon>Bacteria</taxon>
        <taxon>Pseudomonadati</taxon>
        <taxon>Pseudomonadota</taxon>
        <taxon>Betaproteobacteria</taxon>
        <taxon>Burkholderiales</taxon>
        <taxon>Burkholderiaceae</taxon>
        <taxon>Pandoraea</taxon>
    </lineage>
</organism>
<dbReference type="AlphaFoldDB" id="A0A5E5P2L9"/>
<dbReference type="Proteomes" id="UP000364291">
    <property type="component" value="Unassembled WGS sequence"/>
</dbReference>
<dbReference type="RefSeq" id="WP_150728585.1">
    <property type="nucleotide sequence ID" value="NZ_CABPSX010000002.1"/>
</dbReference>
<dbReference type="EMBL" id="CABPSX010000002">
    <property type="protein sequence ID" value="VVG70667.1"/>
    <property type="molecule type" value="Genomic_DNA"/>
</dbReference>